<dbReference type="GO" id="GO:0016020">
    <property type="term" value="C:membrane"/>
    <property type="evidence" value="ECO:0007669"/>
    <property type="project" value="UniProtKB-SubCell"/>
</dbReference>
<evidence type="ECO:0000256" key="2">
    <source>
        <dbReference type="ARBA" id="ARBA00022692"/>
    </source>
</evidence>
<feature type="transmembrane region" description="Helical" evidence="5">
    <location>
        <begin position="204"/>
        <end position="223"/>
    </location>
</feature>
<dbReference type="EMBL" id="JRKQ01000081">
    <property type="protein sequence ID" value="KGJ20859.1"/>
    <property type="molecule type" value="Genomic_DNA"/>
</dbReference>
<protein>
    <recommendedName>
        <fullName evidence="6">Integral membrane bound transporter domain-containing protein</fullName>
    </recommendedName>
</protein>
<evidence type="ECO:0000256" key="3">
    <source>
        <dbReference type="ARBA" id="ARBA00022989"/>
    </source>
</evidence>
<name>A0A099GDN7_9RHOB</name>
<sequence length="342" mass="35777">MYVAPRPDPVEDPLFGIRIALTAALAYLAAAVFDPALPTMVAALPIGLIGGQRAAFSMGKAVGGPAAMIVLCYLMVWFVEFLRPMPLVYLTGIWLVYYAGFLMILRTGAAMGMLIIIVAVLMSVMAMTSLAAAEQMRDGFVQASLLALVLAPLVYWVLPSRTTRQHVDDPTPARGNLAVGAVIRASLLLAMSLFLYTIMQPGDMMLAMIAAMVLVFPTGKAALGEANDRVSATLLGAAMAAVVLAGATMLPVLPVVLTLIFLGSLWLGQGMLTGPRPAPVYQYALSVGLALIAGALSSQDAIYSTVTRVALTLLGAYATSFAVALLDSLTGWAEPTVEAAPA</sequence>
<feature type="transmembrane region" description="Helical" evidence="5">
    <location>
        <begin position="280"/>
        <end position="297"/>
    </location>
</feature>
<accession>A0A099GDN7</accession>
<organism evidence="7 8">
    <name type="scientific">Paracoccus sanguinis</name>
    <dbReference type="NCBI Taxonomy" id="1545044"/>
    <lineage>
        <taxon>Bacteria</taxon>
        <taxon>Pseudomonadati</taxon>
        <taxon>Pseudomonadota</taxon>
        <taxon>Alphaproteobacteria</taxon>
        <taxon>Rhodobacterales</taxon>
        <taxon>Paracoccaceae</taxon>
        <taxon>Paracoccus</taxon>
    </lineage>
</organism>
<dbReference type="Proteomes" id="UP000029858">
    <property type="component" value="Unassembled WGS sequence"/>
</dbReference>
<comment type="caution">
    <text evidence="7">The sequence shown here is derived from an EMBL/GenBank/DDBJ whole genome shotgun (WGS) entry which is preliminary data.</text>
</comment>
<feature type="transmembrane region" description="Helical" evidence="5">
    <location>
        <begin position="20"/>
        <end position="49"/>
    </location>
</feature>
<feature type="transmembrane region" description="Helical" evidence="5">
    <location>
        <begin position="309"/>
        <end position="326"/>
    </location>
</feature>
<keyword evidence="2 5" id="KW-0812">Transmembrane</keyword>
<evidence type="ECO:0000256" key="1">
    <source>
        <dbReference type="ARBA" id="ARBA00004141"/>
    </source>
</evidence>
<dbReference type="Pfam" id="PF13515">
    <property type="entry name" value="FUSC_2"/>
    <property type="match status" value="1"/>
</dbReference>
<feature type="domain" description="Integral membrane bound transporter" evidence="6">
    <location>
        <begin position="193"/>
        <end position="316"/>
    </location>
</feature>
<keyword evidence="4 5" id="KW-0472">Membrane</keyword>
<evidence type="ECO:0000256" key="5">
    <source>
        <dbReference type="SAM" id="Phobius"/>
    </source>
</evidence>
<evidence type="ECO:0000259" key="6">
    <source>
        <dbReference type="Pfam" id="PF13515"/>
    </source>
</evidence>
<keyword evidence="3 5" id="KW-1133">Transmembrane helix</keyword>
<evidence type="ECO:0000313" key="7">
    <source>
        <dbReference type="EMBL" id="KGJ20859.1"/>
    </source>
</evidence>
<reference evidence="7 8" key="1">
    <citation type="submission" date="2014-09" db="EMBL/GenBank/DDBJ databases">
        <authorList>
            <person name="McGinnis J.M."/>
            <person name="Wolfgang W.J."/>
        </authorList>
    </citation>
    <scope>NUCLEOTIDE SEQUENCE [LARGE SCALE GENOMIC DNA]</scope>
    <source>
        <strain evidence="7 8">5503</strain>
    </source>
</reference>
<reference evidence="7 8" key="2">
    <citation type="submission" date="2014-10" db="EMBL/GenBank/DDBJ databases">
        <title>Paracoccus sanguinis sp. nov., isolated from clinical specimens of New York State patients.</title>
        <authorList>
            <person name="Mingle L.A."/>
            <person name="Cole J.A."/>
            <person name="Lapierre P."/>
            <person name="Musser K.A."/>
        </authorList>
    </citation>
    <scope>NUCLEOTIDE SEQUENCE [LARGE SCALE GENOMIC DNA]</scope>
    <source>
        <strain evidence="7 8">5503</strain>
    </source>
</reference>
<feature type="transmembrane region" description="Helical" evidence="5">
    <location>
        <begin position="85"/>
        <end position="105"/>
    </location>
</feature>
<feature type="transmembrane region" description="Helical" evidence="5">
    <location>
        <begin position="178"/>
        <end position="198"/>
    </location>
</feature>
<feature type="transmembrane region" description="Helical" evidence="5">
    <location>
        <begin position="139"/>
        <end position="158"/>
    </location>
</feature>
<feature type="transmembrane region" description="Helical" evidence="5">
    <location>
        <begin position="235"/>
        <end position="268"/>
    </location>
</feature>
<dbReference type="InterPro" id="IPR049453">
    <property type="entry name" value="Memb_transporter_dom"/>
</dbReference>
<evidence type="ECO:0000256" key="4">
    <source>
        <dbReference type="ARBA" id="ARBA00023136"/>
    </source>
</evidence>
<comment type="subcellular location">
    <subcellularLocation>
        <location evidence="1">Membrane</location>
        <topology evidence="1">Multi-pass membrane protein</topology>
    </subcellularLocation>
</comment>
<feature type="transmembrane region" description="Helical" evidence="5">
    <location>
        <begin position="61"/>
        <end position="79"/>
    </location>
</feature>
<dbReference type="AlphaFoldDB" id="A0A099GDN7"/>
<proteinExistence type="predicted"/>
<gene>
    <name evidence="7" type="ORF">IX56_13225</name>
</gene>
<evidence type="ECO:0000313" key="8">
    <source>
        <dbReference type="Proteomes" id="UP000029858"/>
    </source>
</evidence>
<feature type="transmembrane region" description="Helical" evidence="5">
    <location>
        <begin position="112"/>
        <end position="133"/>
    </location>
</feature>